<name>K0RRE8_THAOC</name>
<feature type="compositionally biased region" description="Polar residues" evidence="1">
    <location>
        <begin position="181"/>
        <end position="193"/>
    </location>
</feature>
<feature type="region of interest" description="Disordered" evidence="1">
    <location>
        <begin position="122"/>
        <end position="201"/>
    </location>
</feature>
<feature type="compositionally biased region" description="Low complexity" evidence="1">
    <location>
        <begin position="122"/>
        <end position="131"/>
    </location>
</feature>
<dbReference type="InterPro" id="IPR046631">
    <property type="entry name" value="DUF6743"/>
</dbReference>
<comment type="caution">
    <text evidence="3">The sequence shown here is derived from an EMBL/GenBank/DDBJ whole genome shotgun (WGS) entry which is preliminary data.</text>
</comment>
<reference evidence="3 4" key="1">
    <citation type="journal article" date="2012" name="Genome Biol.">
        <title>Genome and low-iron response of an oceanic diatom adapted to chronic iron limitation.</title>
        <authorList>
            <person name="Lommer M."/>
            <person name="Specht M."/>
            <person name="Roy A.S."/>
            <person name="Kraemer L."/>
            <person name="Andreson R."/>
            <person name="Gutowska M.A."/>
            <person name="Wolf J."/>
            <person name="Bergner S.V."/>
            <person name="Schilhabel M.B."/>
            <person name="Klostermeier U.C."/>
            <person name="Beiko R.G."/>
            <person name="Rosenstiel P."/>
            <person name="Hippler M."/>
            <person name="Laroche J."/>
        </authorList>
    </citation>
    <scope>NUCLEOTIDE SEQUENCE [LARGE SCALE GENOMIC DNA]</scope>
    <source>
        <strain evidence="3 4">CCMP1005</strain>
    </source>
</reference>
<dbReference type="Proteomes" id="UP000266841">
    <property type="component" value="Unassembled WGS sequence"/>
</dbReference>
<evidence type="ECO:0000256" key="1">
    <source>
        <dbReference type="SAM" id="MobiDB-lite"/>
    </source>
</evidence>
<evidence type="ECO:0000313" key="4">
    <source>
        <dbReference type="Proteomes" id="UP000266841"/>
    </source>
</evidence>
<organism evidence="3 4">
    <name type="scientific">Thalassiosira oceanica</name>
    <name type="common">Marine diatom</name>
    <dbReference type="NCBI Taxonomy" id="159749"/>
    <lineage>
        <taxon>Eukaryota</taxon>
        <taxon>Sar</taxon>
        <taxon>Stramenopiles</taxon>
        <taxon>Ochrophyta</taxon>
        <taxon>Bacillariophyta</taxon>
        <taxon>Coscinodiscophyceae</taxon>
        <taxon>Thalassiosirophycidae</taxon>
        <taxon>Thalassiosirales</taxon>
        <taxon>Thalassiosiraceae</taxon>
        <taxon>Thalassiosira</taxon>
    </lineage>
</organism>
<feature type="domain" description="DUF6743" evidence="2">
    <location>
        <begin position="7"/>
        <end position="83"/>
    </location>
</feature>
<accession>K0RRE8</accession>
<gene>
    <name evidence="3" type="ORF">THAOC_29321</name>
</gene>
<protein>
    <recommendedName>
        <fullName evidence="2">DUF6743 domain-containing protein</fullName>
    </recommendedName>
</protein>
<evidence type="ECO:0000259" key="2">
    <source>
        <dbReference type="Pfam" id="PF20528"/>
    </source>
</evidence>
<dbReference type="EMBL" id="AGNL01041527">
    <property type="protein sequence ID" value="EJK51501.1"/>
    <property type="molecule type" value="Genomic_DNA"/>
</dbReference>
<proteinExistence type="predicted"/>
<dbReference type="Pfam" id="PF20528">
    <property type="entry name" value="DUF6743"/>
    <property type="match status" value="1"/>
</dbReference>
<feature type="non-terminal residue" evidence="3">
    <location>
        <position position="201"/>
    </location>
</feature>
<sequence length="201" mass="22261">MRTDKEWMREDTWHFEVEVLRIYGRQELWSHGFGARPVSDGPYQPVDAADVRRRVAFGARQDNEFAVRHCCVHRSRWSACCTASSASALEVAGSLRSIGRKVDYICHKLFFSSPRRPLAAPAPSLPLPAGGLPRGGSSYGSRGRPPDTTGRAVPLTGFPRGFLEEGSRPRIAAAHRPAVGPTSTRTMDQQRLQAQLYPHLP</sequence>
<dbReference type="AlphaFoldDB" id="K0RRE8"/>
<evidence type="ECO:0000313" key="3">
    <source>
        <dbReference type="EMBL" id="EJK51501.1"/>
    </source>
</evidence>
<keyword evidence="4" id="KW-1185">Reference proteome</keyword>